<dbReference type="GO" id="GO:0005789">
    <property type="term" value="C:endoplasmic reticulum membrane"/>
    <property type="evidence" value="ECO:0007669"/>
    <property type="project" value="UniProtKB-SubCell"/>
</dbReference>
<comment type="subcellular location">
    <subcellularLocation>
        <location evidence="1">Endoplasmic reticulum membrane</location>
        <topology evidence="1">Multi-pass membrane protein</topology>
    </subcellularLocation>
</comment>
<dbReference type="OrthoDB" id="69461at2759"/>
<dbReference type="InterPro" id="IPR028945">
    <property type="entry name" value="Get1"/>
</dbReference>
<dbReference type="PANTHER" id="PTHR42650">
    <property type="entry name" value="TAIL-ANCHORED PROTEIN INSERTION RECEPTOR WRB"/>
    <property type="match status" value="1"/>
</dbReference>
<keyword evidence="8 9" id="KW-0472">Membrane</keyword>
<evidence type="ECO:0000256" key="3">
    <source>
        <dbReference type="ARBA" id="ARBA00022448"/>
    </source>
</evidence>
<keyword evidence="14" id="KW-1185">Reference proteome</keyword>
<gene>
    <name evidence="9" type="primary">GET1</name>
    <name evidence="13" type="ORF">K461DRAFT_79457</name>
</gene>
<evidence type="ECO:0000313" key="13">
    <source>
        <dbReference type="EMBL" id="KAF2155691.1"/>
    </source>
</evidence>
<evidence type="ECO:0000256" key="10">
    <source>
        <dbReference type="SAM" id="MobiDB-lite"/>
    </source>
</evidence>
<keyword evidence="3 9" id="KW-0813">Transport</keyword>
<dbReference type="PANTHER" id="PTHR42650:SF1">
    <property type="entry name" value="GUIDED ENTRY OF TAIL-ANCHORED PROTEINS FACTOR 1"/>
    <property type="match status" value="1"/>
</dbReference>
<evidence type="ECO:0000256" key="4">
    <source>
        <dbReference type="ARBA" id="ARBA00022692"/>
    </source>
</evidence>
<dbReference type="Pfam" id="PF04420">
    <property type="entry name" value="CHD5"/>
    <property type="match status" value="1"/>
</dbReference>
<dbReference type="EMBL" id="ML996082">
    <property type="protein sequence ID" value="KAF2155691.1"/>
    <property type="molecule type" value="Genomic_DNA"/>
</dbReference>
<evidence type="ECO:0000313" key="14">
    <source>
        <dbReference type="Proteomes" id="UP000799439"/>
    </source>
</evidence>
<evidence type="ECO:0000256" key="9">
    <source>
        <dbReference type="HAMAP-Rule" id="MF_03113"/>
    </source>
</evidence>
<organism evidence="13 14">
    <name type="scientific">Myriangium duriaei CBS 260.36</name>
    <dbReference type="NCBI Taxonomy" id="1168546"/>
    <lineage>
        <taxon>Eukaryota</taxon>
        <taxon>Fungi</taxon>
        <taxon>Dikarya</taxon>
        <taxon>Ascomycota</taxon>
        <taxon>Pezizomycotina</taxon>
        <taxon>Dothideomycetes</taxon>
        <taxon>Dothideomycetidae</taxon>
        <taxon>Myriangiales</taxon>
        <taxon>Myriangiaceae</taxon>
        <taxon>Myriangium</taxon>
    </lineage>
</organism>
<dbReference type="FunFam" id="1.10.287.660:FF:000006">
    <property type="entry name" value="Protein GET1"/>
    <property type="match status" value="1"/>
</dbReference>
<evidence type="ECO:0000256" key="1">
    <source>
        <dbReference type="ARBA" id="ARBA00004477"/>
    </source>
</evidence>
<feature type="topological domain" description="Lumenal" evidence="9">
    <location>
        <begin position="1"/>
        <end position="4"/>
    </location>
</feature>
<comment type="caution">
    <text evidence="13">The sequence shown here is derived from an EMBL/GenBank/DDBJ whole genome shotgun (WGS) entry which is preliminary data.</text>
</comment>
<evidence type="ECO:0000256" key="5">
    <source>
        <dbReference type="ARBA" id="ARBA00022824"/>
    </source>
</evidence>
<evidence type="ECO:0000256" key="7">
    <source>
        <dbReference type="ARBA" id="ARBA00023054"/>
    </source>
</evidence>
<name>A0A9P4J6N0_9PEZI</name>
<comment type="caution">
    <text evidence="9">Lacks conserved residue(s) required for the propagation of feature annotation.</text>
</comment>
<keyword evidence="4 9" id="KW-0812">Transmembrane</keyword>
<proteinExistence type="inferred from homology"/>
<feature type="topological domain" description="Cytoplasmic" evidence="9">
    <location>
        <begin position="173"/>
        <end position="217"/>
    </location>
</feature>
<evidence type="ECO:0000256" key="6">
    <source>
        <dbReference type="ARBA" id="ARBA00022989"/>
    </source>
</evidence>
<evidence type="ECO:0000256" key="2">
    <source>
        <dbReference type="ARBA" id="ARBA00010799"/>
    </source>
</evidence>
<dbReference type="InterPro" id="IPR029012">
    <property type="entry name" value="Helix_hairpin_bin_sf"/>
</dbReference>
<evidence type="ECO:0000256" key="12">
    <source>
        <dbReference type="SAM" id="SignalP"/>
    </source>
</evidence>
<feature type="region of interest" description="Disordered" evidence="10">
    <location>
        <begin position="193"/>
        <end position="217"/>
    </location>
</feature>
<sequence length="217" mass="24084">MLSLLLLPFLVQLAIHLVNTFGAATINELLWTIFSKFPTQTSRDATEADKLRREVVRLKRELAGVSAQDEFSKWAKLRRQHDKVAAEHEKISSGLTATRGKFDTAANGLRWAGTTGLRFVLQFWFSKRPMFWIPRGWVPGYVEWLLAFPRAPTGAVSMQVWWIACASVIALVGEALGATVVLVSGKRREKIAMASGTGTHEKGKSTTGQSTAEKKEL</sequence>
<dbReference type="AlphaFoldDB" id="A0A9P4J6N0"/>
<keyword evidence="6 9" id="KW-1133">Transmembrane helix</keyword>
<dbReference type="GO" id="GO:0043529">
    <property type="term" value="C:GET complex"/>
    <property type="evidence" value="ECO:0007669"/>
    <property type="project" value="InterPro"/>
</dbReference>
<feature type="transmembrane region" description="Helical" evidence="11">
    <location>
        <begin position="160"/>
        <end position="183"/>
    </location>
</feature>
<dbReference type="HAMAP" id="MF_03113">
    <property type="entry name" value="Get1"/>
    <property type="match status" value="1"/>
</dbReference>
<keyword evidence="5 9" id="KW-0256">Endoplasmic reticulum</keyword>
<accession>A0A9P4J6N0</accession>
<dbReference type="GO" id="GO:0043495">
    <property type="term" value="F:protein-membrane adaptor activity"/>
    <property type="evidence" value="ECO:0007669"/>
    <property type="project" value="TreeGrafter"/>
</dbReference>
<evidence type="ECO:0000256" key="11">
    <source>
        <dbReference type="SAM" id="Phobius"/>
    </source>
</evidence>
<dbReference type="Gene3D" id="1.10.287.660">
    <property type="entry name" value="Helix hairpin bin"/>
    <property type="match status" value="1"/>
</dbReference>
<keyword evidence="7" id="KW-0175">Coiled coil</keyword>
<protein>
    <submittedName>
        <fullName evidence="13">Guided entry of tail-anchored protein 1</fullName>
    </submittedName>
</protein>
<evidence type="ECO:0000256" key="8">
    <source>
        <dbReference type="ARBA" id="ARBA00023136"/>
    </source>
</evidence>
<comment type="similarity">
    <text evidence="2 9">Belongs to the WRB/GET1 family.</text>
</comment>
<dbReference type="InterPro" id="IPR027538">
    <property type="entry name" value="Get1_fungi"/>
</dbReference>
<dbReference type="GO" id="GO:0071816">
    <property type="term" value="P:tail-anchored membrane protein insertion into ER membrane"/>
    <property type="evidence" value="ECO:0007669"/>
    <property type="project" value="InterPro"/>
</dbReference>
<feature type="signal peptide" evidence="12">
    <location>
        <begin position="1"/>
        <end position="20"/>
    </location>
</feature>
<keyword evidence="12" id="KW-0732">Signal</keyword>
<feature type="chain" id="PRO_5040292925" evidence="12">
    <location>
        <begin position="21"/>
        <end position="217"/>
    </location>
</feature>
<dbReference type="Proteomes" id="UP000799439">
    <property type="component" value="Unassembled WGS sequence"/>
</dbReference>
<reference evidence="13" key="1">
    <citation type="journal article" date="2020" name="Stud. Mycol.">
        <title>101 Dothideomycetes genomes: a test case for predicting lifestyles and emergence of pathogens.</title>
        <authorList>
            <person name="Haridas S."/>
            <person name="Albert R."/>
            <person name="Binder M."/>
            <person name="Bloem J."/>
            <person name="Labutti K."/>
            <person name="Salamov A."/>
            <person name="Andreopoulos B."/>
            <person name="Baker S."/>
            <person name="Barry K."/>
            <person name="Bills G."/>
            <person name="Bluhm B."/>
            <person name="Cannon C."/>
            <person name="Castanera R."/>
            <person name="Culley D."/>
            <person name="Daum C."/>
            <person name="Ezra D."/>
            <person name="Gonzalez J."/>
            <person name="Henrissat B."/>
            <person name="Kuo A."/>
            <person name="Liang C."/>
            <person name="Lipzen A."/>
            <person name="Lutzoni F."/>
            <person name="Magnuson J."/>
            <person name="Mondo S."/>
            <person name="Nolan M."/>
            <person name="Ohm R."/>
            <person name="Pangilinan J."/>
            <person name="Park H.-J."/>
            <person name="Ramirez L."/>
            <person name="Alfaro M."/>
            <person name="Sun H."/>
            <person name="Tritt A."/>
            <person name="Yoshinaga Y."/>
            <person name="Zwiers L.-H."/>
            <person name="Turgeon B."/>
            <person name="Goodwin S."/>
            <person name="Spatafora J."/>
            <person name="Crous P."/>
            <person name="Grigoriev I."/>
        </authorList>
    </citation>
    <scope>NUCLEOTIDE SEQUENCE</scope>
    <source>
        <strain evidence="13">CBS 260.36</strain>
    </source>
</reference>